<dbReference type="AlphaFoldDB" id="A0A0R2XR91"/>
<name>A0A0R2XR91_9GAMM</name>
<feature type="region of interest" description="Disordered" evidence="1">
    <location>
        <begin position="1"/>
        <end position="73"/>
    </location>
</feature>
<dbReference type="EMBL" id="LIDH01000096">
    <property type="protein sequence ID" value="KRP38645.1"/>
    <property type="molecule type" value="Genomic_DNA"/>
</dbReference>
<evidence type="ECO:0000256" key="1">
    <source>
        <dbReference type="SAM" id="MobiDB-lite"/>
    </source>
</evidence>
<feature type="region of interest" description="Disordered" evidence="1">
    <location>
        <begin position="95"/>
        <end position="126"/>
    </location>
</feature>
<organism evidence="2 3">
    <name type="scientific">OM182 bacterium BACL3 MAG-120531-bin86</name>
    <dbReference type="NCBI Taxonomy" id="1655628"/>
    <lineage>
        <taxon>Bacteria</taxon>
        <taxon>Pseudomonadati</taxon>
        <taxon>Pseudomonadota</taxon>
        <taxon>Gammaproteobacteria</taxon>
        <taxon>OMG group</taxon>
        <taxon>OM182 clade</taxon>
    </lineage>
</organism>
<dbReference type="Proteomes" id="UP000052124">
    <property type="component" value="Unassembled WGS sequence"/>
</dbReference>
<proteinExistence type="predicted"/>
<gene>
    <name evidence="2" type="ORF">ABS26_09150</name>
</gene>
<evidence type="ECO:0000313" key="3">
    <source>
        <dbReference type="Proteomes" id="UP000052124"/>
    </source>
</evidence>
<accession>A0A0R2XR91</accession>
<sequence>MSPVELSLPAGLADESVPGLGPSAPGKSPRPGKPTLTLGILPDCPALDGEPAAALDEPASLLAPEGIPALDGEPADELEAELEAELDDDAEELDELDDELDEELDDEEGIEGGCEDDREDGEEDCDDDGIDGLLLELLELLGGDGLLGELLDALEGLLGEGIDDDELWLCD</sequence>
<evidence type="ECO:0000313" key="2">
    <source>
        <dbReference type="EMBL" id="KRP38645.1"/>
    </source>
</evidence>
<comment type="caution">
    <text evidence="2">The sequence shown here is derived from an EMBL/GenBank/DDBJ whole genome shotgun (WGS) entry which is preliminary data.</text>
</comment>
<reference evidence="2 3" key="1">
    <citation type="submission" date="2015-10" db="EMBL/GenBank/DDBJ databases">
        <title>Metagenome-Assembled Genomes uncover a global brackish microbiome.</title>
        <authorList>
            <person name="Hugerth L.W."/>
            <person name="Larsson J."/>
            <person name="Alneberg J."/>
            <person name="Lindh M.V."/>
            <person name="Legrand C."/>
            <person name="Pinhassi J."/>
            <person name="Andersson A.F."/>
        </authorList>
    </citation>
    <scope>NUCLEOTIDE SEQUENCE [LARGE SCALE GENOMIC DNA]</scope>
    <source>
        <strain evidence="2">BACL3 MAG-120531-bin86</strain>
    </source>
</reference>
<protein>
    <submittedName>
        <fullName evidence="2">Uncharacterized protein</fullName>
    </submittedName>
</protein>